<reference evidence="2" key="1">
    <citation type="journal article" date="2023" name="Insect Mol. Biol.">
        <title>Genome sequencing provides insights into the evolution of gene families encoding plant cell wall-degrading enzymes in longhorned beetles.</title>
        <authorList>
            <person name="Shin N.R."/>
            <person name="Okamura Y."/>
            <person name="Kirsch R."/>
            <person name="Pauchet Y."/>
        </authorList>
    </citation>
    <scope>NUCLEOTIDE SEQUENCE</scope>
    <source>
        <strain evidence="2">RBIC_L_NR</strain>
    </source>
</reference>
<feature type="compositionally biased region" description="Polar residues" evidence="1">
    <location>
        <begin position="137"/>
        <end position="161"/>
    </location>
</feature>
<sequence>MDVTFTNVLEGARQYFQGLPAGTSSTAGPAYSAEGHHRNDSEQNQEMPPSSNSYWPPQPTEPSGPPTREHTPVQRPPSHNSDSSRPPSHSQYIQNVPMEQNRIHYPGSYQEQYPISQQQQQHHQQQSFQFPRPQSREVPSNHSQYQSHIPTSSPYHQTPSPYHQIPSPQLPRAPSRDQMVPRVPSREQPVPRVPSREQLLPRAPSREQIASQYPQASENYNNYSQSRSYFPVQSQPKSVPSNNTYKSTTTNQSYSTTSQQQSAYYKHIYSSQPQPSHQSMYVDTSNMQQPEVNQHHNTHPTSVTNDNTDQGRIRTTHNLPPIAALSNYHSSRSAREPTRPVSSSNSRTRPFSTSSYTTNTSQQNSTVTSNSSIIQQNPVRSQPYPTVSNYQDYRSYTTQPHQQQYQQTTTVTTQAYNQVIMTTSNSPSYYSTPSQIQSSSQSYYQSIKSNTQNISRSQSSAVVPAIQQPQQNSMDNNLNGRLVMKRESPLDLSVKTVRTPADSTLGDAENEARNKYYQSNRTAHSTISTHNYPQLDVNSLRRNITQRSAQLPSATAPKVEFRPNFNVPSLTQPPKPTKRPTEDPKRGILPEKAHSNNKIMYDNKNIPYQSSNTNRYPTVSIPSAAHVNSYIQSQQVPPKNQLTNVSRMDFPAQSQKTNSLYAIPSHDVPKKRPADVAPSILPP</sequence>
<feature type="compositionally biased region" description="Polar residues" evidence="1">
    <location>
        <begin position="340"/>
        <end position="351"/>
    </location>
</feature>
<feature type="compositionally biased region" description="Polar residues" evidence="1">
    <location>
        <begin position="77"/>
        <end position="98"/>
    </location>
</feature>
<evidence type="ECO:0000313" key="3">
    <source>
        <dbReference type="Proteomes" id="UP001162156"/>
    </source>
</evidence>
<feature type="compositionally biased region" description="Pro residues" evidence="1">
    <location>
        <begin position="56"/>
        <end position="65"/>
    </location>
</feature>
<evidence type="ECO:0000256" key="1">
    <source>
        <dbReference type="SAM" id="MobiDB-lite"/>
    </source>
</evidence>
<feature type="compositionally biased region" description="Polar residues" evidence="1">
    <location>
        <begin position="42"/>
        <end position="55"/>
    </location>
</feature>
<accession>A0AAV8ZVC1</accession>
<gene>
    <name evidence="2" type="ORF">NQ314_001028</name>
</gene>
<dbReference type="Proteomes" id="UP001162156">
    <property type="component" value="Unassembled WGS sequence"/>
</dbReference>
<dbReference type="AlphaFoldDB" id="A0AAV8ZVC1"/>
<feature type="compositionally biased region" description="Low complexity" evidence="1">
    <location>
        <begin position="241"/>
        <end position="259"/>
    </location>
</feature>
<proteinExistence type="predicted"/>
<protein>
    <submittedName>
        <fullName evidence="2">Uncharacterized protein</fullName>
    </submittedName>
</protein>
<dbReference type="EMBL" id="JANEYF010000311">
    <property type="protein sequence ID" value="KAJ8970758.1"/>
    <property type="molecule type" value="Genomic_DNA"/>
</dbReference>
<feature type="compositionally biased region" description="Low complexity" evidence="1">
    <location>
        <begin position="117"/>
        <end position="133"/>
    </location>
</feature>
<organism evidence="2 3">
    <name type="scientific">Rhamnusium bicolor</name>
    <dbReference type="NCBI Taxonomy" id="1586634"/>
    <lineage>
        <taxon>Eukaryota</taxon>
        <taxon>Metazoa</taxon>
        <taxon>Ecdysozoa</taxon>
        <taxon>Arthropoda</taxon>
        <taxon>Hexapoda</taxon>
        <taxon>Insecta</taxon>
        <taxon>Pterygota</taxon>
        <taxon>Neoptera</taxon>
        <taxon>Endopterygota</taxon>
        <taxon>Coleoptera</taxon>
        <taxon>Polyphaga</taxon>
        <taxon>Cucujiformia</taxon>
        <taxon>Chrysomeloidea</taxon>
        <taxon>Cerambycidae</taxon>
        <taxon>Lepturinae</taxon>
        <taxon>Rhagiini</taxon>
        <taxon>Rhamnusium</taxon>
    </lineage>
</organism>
<keyword evidence="3" id="KW-1185">Reference proteome</keyword>
<feature type="region of interest" description="Disordered" evidence="1">
    <location>
        <begin position="326"/>
        <end position="385"/>
    </location>
</feature>
<feature type="region of interest" description="Disordered" evidence="1">
    <location>
        <begin position="548"/>
        <end position="602"/>
    </location>
</feature>
<feature type="region of interest" description="Disordered" evidence="1">
    <location>
        <begin position="291"/>
        <end position="314"/>
    </location>
</feature>
<name>A0AAV8ZVC1_9CUCU</name>
<feature type="region of interest" description="Disordered" evidence="1">
    <location>
        <begin position="16"/>
        <end position="259"/>
    </location>
</feature>
<comment type="caution">
    <text evidence="2">The sequence shown here is derived from an EMBL/GenBank/DDBJ whole genome shotgun (WGS) entry which is preliminary data.</text>
</comment>
<feature type="compositionally biased region" description="Basic and acidic residues" evidence="1">
    <location>
        <begin position="579"/>
        <end position="594"/>
    </location>
</feature>
<feature type="region of interest" description="Disordered" evidence="1">
    <location>
        <begin position="663"/>
        <end position="683"/>
    </location>
</feature>
<feature type="compositionally biased region" description="Polar residues" evidence="1">
    <location>
        <begin position="373"/>
        <end position="385"/>
    </location>
</feature>
<feature type="compositionally biased region" description="Polar residues" evidence="1">
    <location>
        <begin position="299"/>
        <end position="310"/>
    </location>
</feature>
<feature type="compositionally biased region" description="Polar residues" evidence="1">
    <location>
        <begin position="208"/>
        <end position="240"/>
    </location>
</feature>
<feature type="compositionally biased region" description="Low complexity" evidence="1">
    <location>
        <begin position="352"/>
        <end position="372"/>
    </location>
</feature>
<evidence type="ECO:0000313" key="2">
    <source>
        <dbReference type="EMBL" id="KAJ8970758.1"/>
    </source>
</evidence>